<sequence length="534" mass="58313">MSKVDYEISKLQKRVINGGMNRREFIKAATAMGFAATAPALYSHAAYATPKKGGTYRIGLGGANTGDMLDPADNGDTYMINMNMGGCRNALVEVNANGQAVPELAENLEPSADAKTWVVKLRKGIEFHSGKTFDADDAIASLEHHRGEDSTSDAKSVANSLGNIRKDGQNTLIFELESGNADFPYLLSDYHLLMGSADSSGKVDWASGDGTGAFVVKNFEPGVRSHMVRNSNYWKPGCANFDEIKITAINDAAARMNAMVTGQMDSIVRCDLKTAPMLGKKAGISVIQVSGTKHFTYPMDVRQAPFNDNNVRMALKHGIDREAFVDTVLRGYGSLGNDHPISSNQNYHAGDLPQRQYDVDKAKWYLKQAGLTSLDVEIAAADAAFNGAVDATQLYSEAAKAAGINIKVNRVSPDGYWNNVWMKVPWSACYWSGRPTADWMFTIGYKAGGNWTDSHWNHSRFEELLVAGRAELDEAKRNDIYVEMQTIVSNEGGVVVPCFANNVDAASDALGRPAKLAGNWELDGSRSIERWWFK</sequence>
<feature type="domain" description="Solute-binding protein family 5" evidence="1">
    <location>
        <begin position="100"/>
        <end position="451"/>
    </location>
</feature>
<dbReference type="EMBL" id="UINC01006694">
    <property type="protein sequence ID" value="SVA29087.1"/>
    <property type="molecule type" value="Genomic_DNA"/>
</dbReference>
<dbReference type="InterPro" id="IPR006311">
    <property type="entry name" value="TAT_signal"/>
</dbReference>
<dbReference type="InterPro" id="IPR000914">
    <property type="entry name" value="SBP_5_dom"/>
</dbReference>
<dbReference type="PROSITE" id="PS51318">
    <property type="entry name" value="TAT"/>
    <property type="match status" value="1"/>
</dbReference>
<dbReference type="PANTHER" id="PTHR30290">
    <property type="entry name" value="PERIPLASMIC BINDING COMPONENT OF ABC TRANSPORTER"/>
    <property type="match status" value="1"/>
</dbReference>
<dbReference type="SUPFAM" id="SSF53850">
    <property type="entry name" value="Periplasmic binding protein-like II"/>
    <property type="match status" value="1"/>
</dbReference>
<dbReference type="Pfam" id="PF00496">
    <property type="entry name" value="SBP_bac_5"/>
    <property type="match status" value="1"/>
</dbReference>
<accession>A0A381UP43</accession>
<organism evidence="2">
    <name type="scientific">marine metagenome</name>
    <dbReference type="NCBI Taxonomy" id="408172"/>
    <lineage>
        <taxon>unclassified sequences</taxon>
        <taxon>metagenomes</taxon>
        <taxon>ecological metagenomes</taxon>
    </lineage>
</organism>
<dbReference type="InterPro" id="IPR039424">
    <property type="entry name" value="SBP_5"/>
</dbReference>
<evidence type="ECO:0000259" key="1">
    <source>
        <dbReference type="Pfam" id="PF00496"/>
    </source>
</evidence>
<reference evidence="2" key="1">
    <citation type="submission" date="2018-05" db="EMBL/GenBank/DDBJ databases">
        <authorList>
            <person name="Lanie J.A."/>
            <person name="Ng W.-L."/>
            <person name="Kazmierczak K.M."/>
            <person name="Andrzejewski T.M."/>
            <person name="Davidsen T.M."/>
            <person name="Wayne K.J."/>
            <person name="Tettelin H."/>
            <person name="Glass J.I."/>
            <person name="Rusch D."/>
            <person name="Podicherti R."/>
            <person name="Tsui H.-C.T."/>
            <person name="Winkler M.E."/>
        </authorList>
    </citation>
    <scope>NUCLEOTIDE SEQUENCE</scope>
</reference>
<dbReference type="GO" id="GO:0043190">
    <property type="term" value="C:ATP-binding cassette (ABC) transporter complex"/>
    <property type="evidence" value="ECO:0007669"/>
    <property type="project" value="InterPro"/>
</dbReference>
<dbReference type="CDD" id="cd08503">
    <property type="entry name" value="PBP2_NikA_DppA_OppA_like_17"/>
    <property type="match status" value="1"/>
</dbReference>
<protein>
    <recommendedName>
        <fullName evidence="1">Solute-binding protein family 5 domain-containing protein</fullName>
    </recommendedName>
</protein>
<evidence type="ECO:0000313" key="2">
    <source>
        <dbReference type="EMBL" id="SVA29087.1"/>
    </source>
</evidence>
<dbReference type="GO" id="GO:0015833">
    <property type="term" value="P:peptide transport"/>
    <property type="evidence" value="ECO:0007669"/>
    <property type="project" value="TreeGrafter"/>
</dbReference>
<gene>
    <name evidence="2" type="ORF">METZ01_LOCUS81941</name>
</gene>
<dbReference type="Gene3D" id="3.10.105.10">
    <property type="entry name" value="Dipeptide-binding Protein, Domain 3"/>
    <property type="match status" value="1"/>
</dbReference>
<proteinExistence type="predicted"/>
<dbReference type="GO" id="GO:0042597">
    <property type="term" value="C:periplasmic space"/>
    <property type="evidence" value="ECO:0007669"/>
    <property type="project" value="UniProtKB-ARBA"/>
</dbReference>
<name>A0A381UP43_9ZZZZ</name>
<dbReference type="GO" id="GO:1904680">
    <property type="term" value="F:peptide transmembrane transporter activity"/>
    <property type="evidence" value="ECO:0007669"/>
    <property type="project" value="TreeGrafter"/>
</dbReference>
<dbReference type="Gene3D" id="3.40.190.10">
    <property type="entry name" value="Periplasmic binding protein-like II"/>
    <property type="match status" value="1"/>
</dbReference>
<dbReference type="AlphaFoldDB" id="A0A381UP43"/>
<dbReference type="InterPro" id="IPR030678">
    <property type="entry name" value="Peptide/Ni-bd"/>
</dbReference>
<dbReference type="PIRSF" id="PIRSF002741">
    <property type="entry name" value="MppA"/>
    <property type="match status" value="1"/>
</dbReference>